<accession>A0AAV7JHI6</accession>
<dbReference type="AlphaFoldDB" id="A0AAV7JHI6"/>
<proteinExistence type="predicted"/>
<organism evidence="1 2">
    <name type="scientific">Oopsacas minuta</name>
    <dbReference type="NCBI Taxonomy" id="111878"/>
    <lineage>
        <taxon>Eukaryota</taxon>
        <taxon>Metazoa</taxon>
        <taxon>Porifera</taxon>
        <taxon>Hexactinellida</taxon>
        <taxon>Hexasterophora</taxon>
        <taxon>Lyssacinosida</taxon>
        <taxon>Leucopsacidae</taxon>
        <taxon>Oopsacas</taxon>
    </lineage>
</organism>
<keyword evidence="2" id="KW-1185">Reference proteome</keyword>
<sequence length="209" mass="23945">MDPIVKLKMELVRIIKDKDDYAKKFRFALGAPGFLKNKFDSKKSILDLFKDLLDQGYYKENKVNILYRIFKVMEMKECLVLVEEYMRIYAPPSGEIPSSVCVREQPPTRETIEISDAYHFEISKKIPADRLSELAVVGFGLGVTEHNNQICDKPNNTDKILATLSMWKQKAPLQGESSDVPEYNKYGLRKALEDAKLNGVISDLKLHLL</sequence>
<evidence type="ECO:0000313" key="1">
    <source>
        <dbReference type="EMBL" id="KAI6647885.1"/>
    </source>
</evidence>
<dbReference type="EMBL" id="JAKMXF010000336">
    <property type="protein sequence ID" value="KAI6647885.1"/>
    <property type="molecule type" value="Genomic_DNA"/>
</dbReference>
<gene>
    <name evidence="1" type="ORF">LOD99_8472</name>
</gene>
<name>A0AAV7JHI6_9METZ</name>
<evidence type="ECO:0008006" key="3">
    <source>
        <dbReference type="Google" id="ProtNLM"/>
    </source>
</evidence>
<evidence type="ECO:0000313" key="2">
    <source>
        <dbReference type="Proteomes" id="UP001165289"/>
    </source>
</evidence>
<dbReference type="Proteomes" id="UP001165289">
    <property type="component" value="Unassembled WGS sequence"/>
</dbReference>
<reference evidence="1 2" key="1">
    <citation type="journal article" date="2023" name="BMC Biol.">
        <title>The compact genome of the sponge Oopsacas minuta (Hexactinellida) is lacking key metazoan core genes.</title>
        <authorList>
            <person name="Santini S."/>
            <person name="Schenkelaars Q."/>
            <person name="Jourda C."/>
            <person name="Duchesne M."/>
            <person name="Belahbib H."/>
            <person name="Rocher C."/>
            <person name="Selva M."/>
            <person name="Riesgo A."/>
            <person name="Vervoort M."/>
            <person name="Leys S.P."/>
            <person name="Kodjabachian L."/>
            <person name="Le Bivic A."/>
            <person name="Borchiellini C."/>
            <person name="Claverie J.M."/>
            <person name="Renard E."/>
        </authorList>
    </citation>
    <scope>NUCLEOTIDE SEQUENCE [LARGE SCALE GENOMIC DNA]</scope>
    <source>
        <strain evidence="1">SPO-2</strain>
    </source>
</reference>
<protein>
    <recommendedName>
        <fullName evidence="3">Death domain-containing protein</fullName>
    </recommendedName>
</protein>
<comment type="caution">
    <text evidence="1">The sequence shown here is derived from an EMBL/GenBank/DDBJ whole genome shotgun (WGS) entry which is preliminary data.</text>
</comment>